<sequence length="561" mass="61854">MIISEDKLRLILLKSGFVAPEELEAATKISHDLDTPLIDVVIERGIILERFLGEAIADHIGFPYADIKNEKIAKKILNLLPANVANKKRMVIFGENKDVVSLAMENPHDLASVEYVKKRVGKSVKIFFTLANVLNLALDQYKADVKADYEKIISENINAIGQNKAAATDLPVVKIFDTIIEFAASERASDIHIENLGDKVVVRFRVDGKLRDVLELPASIQASIITRIKIISGLRTDDHRIPQDGRFRFKHREDEISVRVSILPTLNGEDAELRLLSQAARPKTLEDLGLSGINLKLVIEGLKQPHGLILSTGPTGSGKTTTLYNILTILNTADVNICTIEDPIEYGLRRVNQIQVNTAAGLTFASGLRSILRHDPNIVLVGEIRDQETAEIATHAALTGHLVLSSLHTNDAISTIPRLEDLGVQPYLIASTLNLAIAQRLVPKNHQSCLVTKELDQTTIDNLIKGFGERLPPAFIQSKKRYYAGAGCDACSHTGFKGRTGIFEVLKFSEKIKQMIIAKKPIPEILSQAKKEGFKAMLEDGLEKVQSGLTTYDEIIKAVKD</sequence>
<dbReference type="STRING" id="1802595.A2134_01565"/>
<organism evidence="6 7">
    <name type="scientific">Candidatus Woykebacteria bacterium RBG_16_39_9b</name>
    <dbReference type="NCBI Taxonomy" id="1802595"/>
    <lineage>
        <taxon>Bacteria</taxon>
        <taxon>Candidatus Woykeibacteriota</taxon>
    </lineage>
</organism>
<feature type="domain" description="Type II secretion system protein GspE N-terminal" evidence="5">
    <location>
        <begin position="61"/>
        <end position="144"/>
    </location>
</feature>
<evidence type="ECO:0000256" key="2">
    <source>
        <dbReference type="ARBA" id="ARBA00022741"/>
    </source>
</evidence>
<dbReference type="Gene3D" id="3.40.50.300">
    <property type="entry name" value="P-loop containing nucleotide triphosphate hydrolases"/>
    <property type="match status" value="1"/>
</dbReference>
<comment type="similarity">
    <text evidence="1">Belongs to the GSP E family.</text>
</comment>
<dbReference type="PANTHER" id="PTHR30258:SF1">
    <property type="entry name" value="PROTEIN TRANSPORT PROTEIN HOFB HOMOLOG"/>
    <property type="match status" value="1"/>
</dbReference>
<evidence type="ECO:0000256" key="3">
    <source>
        <dbReference type="ARBA" id="ARBA00022840"/>
    </source>
</evidence>
<dbReference type="CDD" id="cd01129">
    <property type="entry name" value="PulE-GspE-like"/>
    <property type="match status" value="1"/>
</dbReference>
<dbReference type="EMBL" id="MHCR01000031">
    <property type="protein sequence ID" value="OGY24837.1"/>
    <property type="molecule type" value="Genomic_DNA"/>
</dbReference>
<dbReference type="GO" id="GO:0016887">
    <property type="term" value="F:ATP hydrolysis activity"/>
    <property type="evidence" value="ECO:0007669"/>
    <property type="project" value="TreeGrafter"/>
</dbReference>
<keyword evidence="3" id="KW-0067">ATP-binding</keyword>
<protein>
    <recommendedName>
        <fullName evidence="8">AAA+ ATPase domain-containing protein</fullName>
    </recommendedName>
</protein>
<dbReference type="InterPro" id="IPR001482">
    <property type="entry name" value="T2SS/T4SS_dom"/>
</dbReference>
<evidence type="ECO:0000313" key="6">
    <source>
        <dbReference type="EMBL" id="OGY24837.1"/>
    </source>
</evidence>
<dbReference type="Pfam" id="PF00437">
    <property type="entry name" value="T2SSE"/>
    <property type="match status" value="1"/>
</dbReference>
<dbReference type="Gene3D" id="3.30.450.90">
    <property type="match status" value="1"/>
</dbReference>
<comment type="caution">
    <text evidence="6">The sequence shown here is derived from an EMBL/GenBank/DDBJ whole genome shotgun (WGS) entry which is preliminary data.</text>
</comment>
<accession>A0A1G1WBY8</accession>
<dbReference type="InterPro" id="IPR027417">
    <property type="entry name" value="P-loop_NTPase"/>
</dbReference>
<feature type="domain" description="Bacterial type II secretion system protein E" evidence="4">
    <location>
        <begin position="168"/>
        <end position="556"/>
    </location>
</feature>
<proteinExistence type="inferred from homology"/>
<evidence type="ECO:0008006" key="8">
    <source>
        <dbReference type="Google" id="ProtNLM"/>
    </source>
</evidence>
<evidence type="ECO:0000259" key="4">
    <source>
        <dbReference type="Pfam" id="PF00437"/>
    </source>
</evidence>
<dbReference type="AlphaFoldDB" id="A0A1G1WBY8"/>
<dbReference type="Gene3D" id="3.30.300.160">
    <property type="entry name" value="Type II secretion system, protein E, N-terminal domain"/>
    <property type="match status" value="1"/>
</dbReference>
<dbReference type="GO" id="GO:0005886">
    <property type="term" value="C:plasma membrane"/>
    <property type="evidence" value="ECO:0007669"/>
    <property type="project" value="TreeGrafter"/>
</dbReference>
<dbReference type="InterPro" id="IPR037257">
    <property type="entry name" value="T2SS_E_N_sf"/>
</dbReference>
<dbReference type="Proteomes" id="UP000178162">
    <property type="component" value="Unassembled WGS sequence"/>
</dbReference>
<evidence type="ECO:0000256" key="1">
    <source>
        <dbReference type="ARBA" id="ARBA00006611"/>
    </source>
</evidence>
<dbReference type="PANTHER" id="PTHR30258">
    <property type="entry name" value="TYPE II SECRETION SYSTEM PROTEIN GSPE-RELATED"/>
    <property type="match status" value="1"/>
</dbReference>
<dbReference type="GO" id="GO:0005524">
    <property type="term" value="F:ATP binding"/>
    <property type="evidence" value="ECO:0007669"/>
    <property type="project" value="UniProtKB-KW"/>
</dbReference>
<dbReference type="SUPFAM" id="SSF160246">
    <property type="entry name" value="EspE N-terminal domain-like"/>
    <property type="match status" value="1"/>
</dbReference>
<evidence type="ECO:0000313" key="7">
    <source>
        <dbReference type="Proteomes" id="UP000178162"/>
    </source>
</evidence>
<keyword evidence="2" id="KW-0547">Nucleotide-binding</keyword>
<name>A0A1G1WBY8_9BACT</name>
<dbReference type="InterPro" id="IPR007831">
    <property type="entry name" value="T2SS_GspE_N"/>
</dbReference>
<dbReference type="SUPFAM" id="SSF52540">
    <property type="entry name" value="P-loop containing nucleoside triphosphate hydrolases"/>
    <property type="match status" value="1"/>
</dbReference>
<evidence type="ECO:0000259" key="5">
    <source>
        <dbReference type="Pfam" id="PF05157"/>
    </source>
</evidence>
<reference evidence="6 7" key="1">
    <citation type="journal article" date="2016" name="Nat. Commun.">
        <title>Thousands of microbial genomes shed light on interconnected biogeochemical processes in an aquifer system.</title>
        <authorList>
            <person name="Anantharaman K."/>
            <person name="Brown C.T."/>
            <person name="Hug L.A."/>
            <person name="Sharon I."/>
            <person name="Castelle C.J."/>
            <person name="Probst A.J."/>
            <person name="Thomas B.C."/>
            <person name="Singh A."/>
            <person name="Wilkins M.J."/>
            <person name="Karaoz U."/>
            <person name="Brodie E.L."/>
            <person name="Williams K.H."/>
            <person name="Hubbard S.S."/>
            <person name="Banfield J.F."/>
        </authorList>
    </citation>
    <scope>NUCLEOTIDE SEQUENCE [LARGE SCALE GENOMIC DNA]</scope>
</reference>
<gene>
    <name evidence="6" type="ORF">A2134_01565</name>
</gene>
<dbReference type="Pfam" id="PF05157">
    <property type="entry name" value="MshEN"/>
    <property type="match status" value="1"/>
</dbReference>